<keyword evidence="3 7" id="KW-0378">Hydrolase</keyword>
<dbReference type="eggNOG" id="KOG3627">
    <property type="taxonomic scope" value="Eukaryota"/>
</dbReference>
<dbReference type="Ensembl" id="ENSOANT00000020676.3">
    <property type="protein sequence ID" value="ENSOANP00000020673.3"/>
    <property type="gene ID" value="ENSOANG00000013077.4"/>
</dbReference>
<feature type="chain" id="PRO_5027858872" description="Peptidase S1 domain-containing protein" evidence="8">
    <location>
        <begin position="22"/>
        <end position="359"/>
    </location>
</feature>
<dbReference type="InterPro" id="IPR001254">
    <property type="entry name" value="Trypsin_dom"/>
</dbReference>
<evidence type="ECO:0000256" key="1">
    <source>
        <dbReference type="ARBA" id="ARBA00022670"/>
    </source>
</evidence>
<protein>
    <recommendedName>
        <fullName evidence="9">Peptidase S1 domain-containing protein</fullName>
    </recommendedName>
</protein>
<dbReference type="MEROPS" id="S01.108"/>
<dbReference type="GeneTree" id="ENSGT00940000155138"/>
<proteinExistence type="predicted"/>
<dbReference type="PANTHER" id="PTHR24253:SF144">
    <property type="entry name" value="CHYMOTRYPSIN-LIKE PROTEASE CTRL-1-RELATED"/>
    <property type="match status" value="1"/>
</dbReference>
<evidence type="ECO:0000313" key="11">
    <source>
        <dbReference type="Proteomes" id="UP000002279"/>
    </source>
</evidence>
<name>F6ZA93_ORNAN</name>
<dbReference type="Proteomes" id="UP000002279">
    <property type="component" value="Chromosome 11"/>
</dbReference>
<dbReference type="Bgee" id="ENSOANG00000013077">
    <property type="expression patterns" value="Expressed in liver and 4 other cell types or tissues"/>
</dbReference>
<dbReference type="InterPro" id="IPR033116">
    <property type="entry name" value="TRYPSIN_SER"/>
</dbReference>
<dbReference type="CDD" id="cd00190">
    <property type="entry name" value="Tryp_SPc"/>
    <property type="match status" value="1"/>
</dbReference>
<dbReference type="InParanoid" id="F6ZA93"/>
<evidence type="ECO:0000256" key="3">
    <source>
        <dbReference type="ARBA" id="ARBA00022801"/>
    </source>
</evidence>
<dbReference type="FunFam" id="2.40.10.10:FF:000039">
    <property type="entry name" value="Brain-specific serine protease 4"/>
    <property type="match status" value="1"/>
</dbReference>
<dbReference type="Pfam" id="PF00089">
    <property type="entry name" value="Trypsin"/>
    <property type="match status" value="2"/>
</dbReference>
<dbReference type="STRING" id="9258.ENSOANP00000020673"/>
<keyword evidence="1 7" id="KW-0645">Protease</keyword>
<gene>
    <name evidence="10" type="primary">LOC100091356</name>
</gene>
<dbReference type="OMA" id="DCFDKIS"/>
<dbReference type="PRINTS" id="PR00722">
    <property type="entry name" value="CHYMOTRYPSIN"/>
</dbReference>
<dbReference type="AlphaFoldDB" id="F6ZA93"/>
<dbReference type="PROSITE" id="PS00135">
    <property type="entry name" value="TRYPSIN_SER"/>
    <property type="match status" value="1"/>
</dbReference>
<evidence type="ECO:0000259" key="9">
    <source>
        <dbReference type="PROSITE" id="PS50240"/>
    </source>
</evidence>
<keyword evidence="4 7" id="KW-0720">Serine protease</keyword>
<organism evidence="10 11">
    <name type="scientific">Ornithorhynchus anatinus</name>
    <name type="common">Duckbill platypus</name>
    <dbReference type="NCBI Taxonomy" id="9258"/>
    <lineage>
        <taxon>Eukaryota</taxon>
        <taxon>Metazoa</taxon>
        <taxon>Chordata</taxon>
        <taxon>Craniata</taxon>
        <taxon>Vertebrata</taxon>
        <taxon>Euteleostomi</taxon>
        <taxon>Mammalia</taxon>
        <taxon>Monotremata</taxon>
        <taxon>Ornithorhynchidae</taxon>
        <taxon>Ornithorhynchus</taxon>
    </lineage>
</organism>
<reference evidence="10" key="2">
    <citation type="submission" date="2025-08" db="UniProtKB">
        <authorList>
            <consortium name="Ensembl"/>
        </authorList>
    </citation>
    <scope>IDENTIFICATION</scope>
    <source>
        <strain evidence="10">Glennie</strain>
    </source>
</reference>
<dbReference type="InterPro" id="IPR018114">
    <property type="entry name" value="TRYPSIN_HIS"/>
</dbReference>
<keyword evidence="6" id="KW-0325">Glycoprotein</keyword>
<dbReference type="PROSITE" id="PS50240">
    <property type="entry name" value="TRYPSIN_DOM"/>
    <property type="match status" value="2"/>
</dbReference>
<dbReference type="InterPro" id="IPR001314">
    <property type="entry name" value="Peptidase_S1A"/>
</dbReference>
<keyword evidence="11" id="KW-1185">Reference proteome</keyword>
<keyword evidence="5" id="KW-1015">Disulfide bond</keyword>
<reference evidence="10" key="3">
    <citation type="submission" date="2025-09" db="UniProtKB">
        <authorList>
            <consortium name="Ensembl"/>
        </authorList>
    </citation>
    <scope>IDENTIFICATION</scope>
    <source>
        <strain evidence="10">Glennie</strain>
    </source>
</reference>
<dbReference type="PANTHER" id="PTHR24253">
    <property type="entry name" value="TRANSMEMBRANE PROTEASE SERINE"/>
    <property type="match status" value="1"/>
</dbReference>
<evidence type="ECO:0000256" key="8">
    <source>
        <dbReference type="SAM" id="SignalP"/>
    </source>
</evidence>
<dbReference type="HOGENOM" id="CLU_006842_0_4_1"/>
<feature type="domain" description="Peptidase S1" evidence="9">
    <location>
        <begin position="117"/>
        <end position="355"/>
    </location>
</feature>
<feature type="domain" description="Peptidase S1" evidence="9">
    <location>
        <begin position="31"/>
        <end position="73"/>
    </location>
</feature>
<evidence type="ECO:0000256" key="4">
    <source>
        <dbReference type="ARBA" id="ARBA00022825"/>
    </source>
</evidence>
<feature type="signal peptide" evidence="8">
    <location>
        <begin position="1"/>
        <end position="21"/>
    </location>
</feature>
<dbReference type="InterPro" id="IPR009003">
    <property type="entry name" value="Peptidase_S1_PA"/>
</dbReference>
<reference evidence="10 11" key="1">
    <citation type="journal article" date="2008" name="Nature">
        <title>Genome analysis of the platypus reveals unique signatures of evolution.</title>
        <authorList>
            <person name="Warren W.C."/>
            <person name="Hillier L.W."/>
            <person name="Marshall Graves J.A."/>
            <person name="Birney E."/>
            <person name="Ponting C.P."/>
            <person name="Grutzner F."/>
            <person name="Belov K."/>
            <person name="Miller W."/>
            <person name="Clarke L."/>
            <person name="Chinwalla A.T."/>
            <person name="Yang S.P."/>
            <person name="Heger A."/>
            <person name="Locke D.P."/>
            <person name="Miethke P."/>
            <person name="Waters P.D."/>
            <person name="Veyrunes F."/>
            <person name="Fulton L."/>
            <person name="Fulton B."/>
            <person name="Graves T."/>
            <person name="Wallis J."/>
            <person name="Puente X.S."/>
            <person name="Lopez-Otin C."/>
            <person name="Ordonez G.R."/>
            <person name="Eichler E.E."/>
            <person name="Chen L."/>
            <person name="Cheng Z."/>
            <person name="Deakin J.E."/>
            <person name="Alsop A."/>
            <person name="Thompson K."/>
            <person name="Kirby P."/>
            <person name="Papenfuss A.T."/>
            <person name="Wakefield M.J."/>
            <person name="Olender T."/>
            <person name="Lancet D."/>
            <person name="Huttley G.A."/>
            <person name="Smit A.F."/>
            <person name="Pask A."/>
            <person name="Temple-Smith P."/>
            <person name="Batzer M.A."/>
            <person name="Walker J.A."/>
            <person name="Konkel M.K."/>
            <person name="Harris R.S."/>
            <person name="Whittington C.M."/>
            <person name="Wong E.S."/>
            <person name="Gemmell N.J."/>
            <person name="Buschiazzo E."/>
            <person name="Vargas Jentzsch I.M."/>
            <person name="Merkel A."/>
            <person name="Schmitz J."/>
            <person name="Zemann A."/>
            <person name="Churakov G."/>
            <person name="Kriegs J.O."/>
            <person name="Brosius J."/>
            <person name="Murchison E.P."/>
            <person name="Sachidanandam R."/>
            <person name="Smith C."/>
            <person name="Hannon G.J."/>
            <person name="Tsend-Ayush E."/>
            <person name="McMillan D."/>
            <person name="Attenborough R."/>
            <person name="Rens W."/>
            <person name="Ferguson-Smith M."/>
            <person name="Lefevre C.M."/>
            <person name="Sharp J.A."/>
            <person name="Nicholas K.R."/>
            <person name="Ray D.A."/>
            <person name="Kube M."/>
            <person name="Reinhardt R."/>
            <person name="Pringle T.H."/>
            <person name="Taylor J."/>
            <person name="Jones R.C."/>
            <person name="Nixon B."/>
            <person name="Dacheux J.L."/>
            <person name="Niwa H."/>
            <person name="Sekita Y."/>
            <person name="Huang X."/>
            <person name="Stark A."/>
            <person name="Kheradpour P."/>
            <person name="Kellis M."/>
            <person name="Flicek P."/>
            <person name="Chen Y."/>
            <person name="Webber C."/>
            <person name="Hardison R."/>
            <person name="Nelson J."/>
            <person name="Hallsworth-Pepin K."/>
            <person name="Delehaunty K."/>
            <person name="Markovic C."/>
            <person name="Minx P."/>
            <person name="Feng Y."/>
            <person name="Kremitzki C."/>
            <person name="Mitreva M."/>
            <person name="Glasscock J."/>
            <person name="Wylie T."/>
            <person name="Wohldmann P."/>
            <person name="Thiru P."/>
            <person name="Nhan M.N."/>
            <person name="Pohl C.S."/>
            <person name="Smith S.M."/>
            <person name="Hou S."/>
            <person name="Nefedov M."/>
            <person name="de Jong P.J."/>
            <person name="Renfree M.B."/>
            <person name="Mardis E.R."/>
            <person name="Wilson R.K."/>
        </authorList>
    </citation>
    <scope>NUCLEOTIDE SEQUENCE [LARGE SCALE GENOMIC DNA]</scope>
    <source>
        <strain evidence="10 11">Glennie</strain>
    </source>
</reference>
<evidence type="ECO:0000256" key="2">
    <source>
        <dbReference type="ARBA" id="ARBA00022729"/>
    </source>
</evidence>
<evidence type="ECO:0000256" key="6">
    <source>
        <dbReference type="ARBA" id="ARBA00023180"/>
    </source>
</evidence>
<evidence type="ECO:0000313" key="10">
    <source>
        <dbReference type="Ensembl" id="ENSOANP00000020673.3"/>
    </source>
</evidence>
<dbReference type="InterPro" id="IPR043504">
    <property type="entry name" value="Peptidase_S1_PA_chymotrypsin"/>
</dbReference>
<dbReference type="SMART" id="SM00020">
    <property type="entry name" value="Tryp_SPc"/>
    <property type="match status" value="1"/>
</dbReference>
<dbReference type="PROSITE" id="PS00134">
    <property type="entry name" value="TRYPSIN_HIS"/>
    <property type="match status" value="1"/>
</dbReference>
<dbReference type="SUPFAM" id="SSF50494">
    <property type="entry name" value="Trypsin-like serine proteases"/>
    <property type="match status" value="2"/>
</dbReference>
<sequence>MPSLLLPLLLVLGCSAAGAQGGDSPRDSVGIVGGKNAKEAKWPWQVSLRRRGRHICGGSLIERRWVLTTAHCFNPHRLVLLIPAQMITFLLFLPHLLQNSLVSGAEGSTSARDLVGIVGGQDAQKNKWPWQVSLRHRGQHLCGGTLIHRRWVLTAAHCFDCFDKISAYDVQTGAWKLDQADPAKLIPVKNIAIHNNYLKNDLVGGDIALVELGRAVDKSGWNKDIQLPEAMAQLTKGMPCWVTGWGYIGEKDKLPPPRTLQEAQVPIFNTSVCKKNYFKINRLILDDMLCAGYKKGKKDSCQGDSGGPLACETTSKGNWTLVGVVSWGNGCGRSRFPGVYVNVSYYKTWIQEKIRQSLD</sequence>
<dbReference type="GO" id="GO:0006508">
    <property type="term" value="P:proteolysis"/>
    <property type="evidence" value="ECO:0000318"/>
    <property type="project" value="GO_Central"/>
</dbReference>
<accession>F6ZA93</accession>
<dbReference type="GO" id="GO:0004252">
    <property type="term" value="F:serine-type endopeptidase activity"/>
    <property type="evidence" value="ECO:0000318"/>
    <property type="project" value="GO_Central"/>
</dbReference>
<dbReference type="Gene3D" id="2.40.10.10">
    <property type="entry name" value="Trypsin-like serine proteases"/>
    <property type="match status" value="3"/>
</dbReference>
<evidence type="ECO:0000256" key="7">
    <source>
        <dbReference type="RuleBase" id="RU363034"/>
    </source>
</evidence>
<keyword evidence="2 8" id="KW-0732">Signal</keyword>
<dbReference type="GO" id="GO:0005615">
    <property type="term" value="C:extracellular space"/>
    <property type="evidence" value="ECO:0000318"/>
    <property type="project" value="GO_Central"/>
</dbReference>
<evidence type="ECO:0000256" key="5">
    <source>
        <dbReference type="ARBA" id="ARBA00023157"/>
    </source>
</evidence>